<feature type="compositionally biased region" description="Low complexity" evidence="1">
    <location>
        <begin position="193"/>
        <end position="202"/>
    </location>
</feature>
<proteinExistence type="predicted"/>
<accession>A0A6V1QH88</accession>
<organism evidence="2">
    <name type="scientific">Heterosigma akashiwo</name>
    <name type="common">Chromophytic alga</name>
    <name type="synonym">Heterosigma carterae</name>
    <dbReference type="NCBI Taxonomy" id="2829"/>
    <lineage>
        <taxon>Eukaryota</taxon>
        <taxon>Sar</taxon>
        <taxon>Stramenopiles</taxon>
        <taxon>Ochrophyta</taxon>
        <taxon>Raphidophyceae</taxon>
        <taxon>Chattonellales</taxon>
        <taxon>Chattonellaceae</taxon>
        <taxon>Heterosigma</taxon>
    </lineage>
</organism>
<reference evidence="2" key="1">
    <citation type="submission" date="2021-01" db="EMBL/GenBank/DDBJ databases">
        <authorList>
            <person name="Corre E."/>
            <person name="Pelletier E."/>
            <person name="Niang G."/>
            <person name="Scheremetjew M."/>
            <person name="Finn R."/>
            <person name="Kale V."/>
            <person name="Holt S."/>
            <person name="Cochrane G."/>
            <person name="Meng A."/>
            <person name="Brown T."/>
            <person name="Cohen L."/>
        </authorList>
    </citation>
    <scope>NUCLEOTIDE SEQUENCE</scope>
    <source>
        <strain evidence="2">CCMP3107</strain>
    </source>
</reference>
<evidence type="ECO:0000256" key="1">
    <source>
        <dbReference type="SAM" id="MobiDB-lite"/>
    </source>
</evidence>
<sequence>MVDKQVIFDTSENIGSQKSNGAPPTRSVSSNRLPTKPVDISFPEGNDLRKSVSEIFSSHNSSQHPGYSQSLPTFTSFKVLTPRAPLFKSRPTPNEDLIPPLSLPPSNNFFEENSVSRRSQSVQLASSCPASIWHFEDRRNRAQPAQRSLAGGGGGCCFSPAFGPVPEALRPEDEQPTPGSPPEGLFWSPPRKGSLTALQLLELGGGGGPERAPEDAVRDRFPSLGQLDDLLPPPPPDPFGAPAADGDEEGAGAGAAHAHDPRYRYPSIEDPFVLDPVEEADVGQELEEPYMEENRGHYGAMPELSLA</sequence>
<protein>
    <submittedName>
        <fullName evidence="2">Uncharacterized protein</fullName>
    </submittedName>
</protein>
<feature type="region of interest" description="Disordered" evidence="1">
    <location>
        <begin position="1"/>
        <end position="46"/>
    </location>
</feature>
<dbReference type="AlphaFoldDB" id="A0A6V1QH88"/>
<name>A0A6V1QH88_HETAK</name>
<feature type="region of interest" description="Disordered" evidence="1">
    <location>
        <begin position="161"/>
        <end position="268"/>
    </location>
</feature>
<dbReference type="EMBL" id="HBIU01021021">
    <property type="protein sequence ID" value="CAE0631153.1"/>
    <property type="molecule type" value="Transcribed_RNA"/>
</dbReference>
<feature type="region of interest" description="Disordered" evidence="1">
    <location>
        <begin position="287"/>
        <end position="307"/>
    </location>
</feature>
<gene>
    <name evidence="2" type="ORF">HAKA00212_LOCUS9854</name>
</gene>
<evidence type="ECO:0000313" key="2">
    <source>
        <dbReference type="EMBL" id="CAE0631153.1"/>
    </source>
</evidence>
<feature type="compositionally biased region" description="Basic and acidic residues" evidence="1">
    <location>
        <begin position="211"/>
        <end position="221"/>
    </location>
</feature>
<feature type="compositionally biased region" description="Polar residues" evidence="1">
    <location>
        <begin position="8"/>
        <end position="33"/>
    </location>
</feature>